<organism evidence="2 3">
    <name type="scientific">Candidatus Nitronauta litoralis</name>
    <dbReference type="NCBI Taxonomy" id="2705533"/>
    <lineage>
        <taxon>Bacteria</taxon>
        <taxon>Pseudomonadati</taxon>
        <taxon>Nitrospinota/Tectimicrobiota group</taxon>
        <taxon>Nitrospinota</taxon>
        <taxon>Nitrospinia</taxon>
        <taxon>Nitrospinales</taxon>
        <taxon>Nitrospinaceae</taxon>
        <taxon>Candidatus Nitronauta</taxon>
    </lineage>
</organism>
<keyword evidence="1" id="KW-0472">Membrane</keyword>
<dbReference type="EMBL" id="CP048685">
    <property type="protein sequence ID" value="QPJ61493.1"/>
    <property type="molecule type" value="Genomic_DNA"/>
</dbReference>
<evidence type="ECO:0000313" key="2">
    <source>
        <dbReference type="EMBL" id="QPJ61493.1"/>
    </source>
</evidence>
<accession>A0A7T0BV97</accession>
<dbReference type="Proteomes" id="UP000594688">
    <property type="component" value="Chromosome"/>
</dbReference>
<gene>
    <name evidence="2" type="ORF">G3M70_06160</name>
</gene>
<proteinExistence type="predicted"/>
<dbReference type="KEGG" id="nli:G3M70_06160"/>
<evidence type="ECO:0000313" key="3">
    <source>
        <dbReference type="Proteomes" id="UP000594688"/>
    </source>
</evidence>
<keyword evidence="1" id="KW-0812">Transmembrane</keyword>
<evidence type="ECO:0000256" key="1">
    <source>
        <dbReference type="SAM" id="Phobius"/>
    </source>
</evidence>
<feature type="transmembrane region" description="Helical" evidence="1">
    <location>
        <begin position="20"/>
        <end position="42"/>
    </location>
</feature>
<keyword evidence="1" id="KW-1133">Transmembrane helix</keyword>
<reference evidence="2 3" key="1">
    <citation type="submission" date="2020-02" db="EMBL/GenBank/DDBJ databases">
        <title>Genomic and physiological characterization of two novel Nitrospinaceae genera.</title>
        <authorList>
            <person name="Mueller A.J."/>
            <person name="Jung M.-Y."/>
            <person name="Strachan C.R."/>
            <person name="Herbold C.W."/>
            <person name="Kirkegaard R.H."/>
            <person name="Daims H."/>
        </authorList>
    </citation>
    <scope>NUCLEOTIDE SEQUENCE [LARGE SCALE GENOMIC DNA]</scope>
    <source>
        <strain evidence="2">EB</strain>
    </source>
</reference>
<protein>
    <submittedName>
        <fullName evidence="2">Uncharacterized protein</fullName>
    </submittedName>
</protein>
<name>A0A7T0BV97_9BACT</name>
<sequence length="59" mass="6455">MPDETTSESHLIKIAFPQTGIRPILFANAAFSFFSGSTMLLVQTWPLITSNKTLSLING</sequence>
<dbReference type="AlphaFoldDB" id="A0A7T0BV97"/>